<dbReference type="SMART" id="SM01180">
    <property type="entry name" value="DWNN"/>
    <property type="match status" value="1"/>
</dbReference>
<feature type="region of interest" description="Disordered" evidence="7">
    <location>
        <begin position="456"/>
        <end position="477"/>
    </location>
</feature>
<dbReference type="SUPFAM" id="SSF57850">
    <property type="entry name" value="RING/U-box"/>
    <property type="match status" value="1"/>
</dbReference>
<dbReference type="GO" id="GO:0005634">
    <property type="term" value="C:nucleus"/>
    <property type="evidence" value="ECO:0007669"/>
    <property type="project" value="UniProtKB-SubCell"/>
</dbReference>
<feature type="domain" description="DWNN" evidence="10">
    <location>
        <begin position="3"/>
        <end position="78"/>
    </location>
</feature>
<feature type="compositionally biased region" description="Basic and acidic residues" evidence="7">
    <location>
        <begin position="568"/>
        <end position="580"/>
    </location>
</feature>
<comment type="subcellular location">
    <subcellularLocation>
        <location evidence="1">Nucleus</location>
    </subcellularLocation>
</comment>
<evidence type="ECO:0000256" key="1">
    <source>
        <dbReference type="ARBA" id="ARBA00004123"/>
    </source>
</evidence>
<dbReference type="Gene3D" id="3.30.40.10">
    <property type="entry name" value="Zinc/RING finger domain, C3HC4 (zinc finger)"/>
    <property type="match status" value="1"/>
</dbReference>
<feature type="compositionally biased region" description="Basic and acidic residues" evidence="7">
    <location>
        <begin position="546"/>
        <end position="555"/>
    </location>
</feature>
<evidence type="ECO:0000313" key="11">
    <source>
        <dbReference type="EMBL" id="KZV37223.1"/>
    </source>
</evidence>
<dbReference type="PANTHER" id="PTHR15439">
    <property type="entry name" value="RETINOBLASTOMA-BINDING PROTEIN 6"/>
    <property type="match status" value="1"/>
</dbReference>
<dbReference type="GO" id="GO:0006397">
    <property type="term" value="P:mRNA processing"/>
    <property type="evidence" value="ECO:0007669"/>
    <property type="project" value="InterPro"/>
</dbReference>
<feature type="domain" description="RING-type" evidence="8">
    <location>
        <begin position="178"/>
        <end position="216"/>
    </location>
</feature>
<feature type="region of interest" description="Disordered" evidence="7">
    <location>
        <begin position="543"/>
        <end position="587"/>
    </location>
</feature>
<evidence type="ECO:0000313" key="12">
    <source>
        <dbReference type="Proteomes" id="UP000250235"/>
    </source>
</evidence>
<dbReference type="OrthoDB" id="106784at2759"/>
<evidence type="ECO:0000259" key="9">
    <source>
        <dbReference type="PROSITE" id="PS50158"/>
    </source>
</evidence>
<dbReference type="PROSITE" id="PS51282">
    <property type="entry name" value="DWNN"/>
    <property type="match status" value="1"/>
</dbReference>
<feature type="domain" description="CCHC-type" evidence="9">
    <location>
        <begin position="368"/>
        <end position="382"/>
    </location>
</feature>
<dbReference type="EMBL" id="KV003151">
    <property type="protein sequence ID" value="KZV37223.1"/>
    <property type="molecule type" value="Genomic_DNA"/>
</dbReference>
<dbReference type="GO" id="GO:0003676">
    <property type="term" value="F:nucleic acid binding"/>
    <property type="evidence" value="ECO:0007669"/>
    <property type="project" value="InterPro"/>
</dbReference>
<dbReference type="InterPro" id="IPR017907">
    <property type="entry name" value="Znf_RING_CS"/>
</dbReference>
<keyword evidence="12" id="KW-1185">Reference proteome</keyword>
<dbReference type="InterPro" id="IPR033489">
    <property type="entry name" value="RBBP6"/>
</dbReference>
<gene>
    <name evidence="11" type="ORF">F511_04642</name>
</gene>
<keyword evidence="4" id="KW-0862">Zinc</keyword>
<evidence type="ECO:0000259" key="10">
    <source>
        <dbReference type="PROSITE" id="PS51282"/>
    </source>
</evidence>
<dbReference type="AlphaFoldDB" id="A0A2Z7BRI8"/>
<dbReference type="Proteomes" id="UP000250235">
    <property type="component" value="Unassembled WGS sequence"/>
</dbReference>
<dbReference type="InterPro" id="IPR013083">
    <property type="entry name" value="Znf_RING/FYVE/PHD"/>
</dbReference>
<dbReference type="Pfam" id="PF13923">
    <property type="entry name" value="zf-C3HC4_2"/>
    <property type="match status" value="1"/>
</dbReference>
<evidence type="ECO:0000256" key="7">
    <source>
        <dbReference type="SAM" id="MobiDB-lite"/>
    </source>
</evidence>
<keyword evidence="5" id="KW-0539">Nucleus</keyword>
<feature type="compositionally biased region" description="Basic and acidic residues" evidence="7">
    <location>
        <begin position="456"/>
        <end position="472"/>
    </location>
</feature>
<dbReference type="GO" id="GO:0061630">
    <property type="term" value="F:ubiquitin protein ligase activity"/>
    <property type="evidence" value="ECO:0007669"/>
    <property type="project" value="InterPro"/>
</dbReference>
<dbReference type="PROSITE" id="PS00518">
    <property type="entry name" value="ZF_RING_1"/>
    <property type="match status" value="1"/>
</dbReference>
<dbReference type="SMART" id="SM00343">
    <property type="entry name" value="ZnF_C2HC"/>
    <property type="match status" value="1"/>
</dbReference>
<evidence type="ECO:0000259" key="8">
    <source>
        <dbReference type="PROSITE" id="PS50089"/>
    </source>
</evidence>
<dbReference type="PROSITE" id="PS50158">
    <property type="entry name" value="ZF_CCHC"/>
    <property type="match status" value="1"/>
</dbReference>
<dbReference type="InterPro" id="IPR014891">
    <property type="entry name" value="DWNN_domain"/>
</dbReference>
<dbReference type="GO" id="GO:0016567">
    <property type="term" value="P:protein ubiquitination"/>
    <property type="evidence" value="ECO:0007669"/>
    <property type="project" value="InterPro"/>
</dbReference>
<evidence type="ECO:0000256" key="2">
    <source>
        <dbReference type="ARBA" id="ARBA00022723"/>
    </source>
</evidence>
<dbReference type="InterPro" id="IPR001878">
    <property type="entry name" value="Znf_CCHC"/>
</dbReference>
<name>A0A2Z7BRI8_9LAMI</name>
<organism evidence="11 12">
    <name type="scientific">Dorcoceras hygrometricum</name>
    <dbReference type="NCBI Taxonomy" id="472368"/>
    <lineage>
        <taxon>Eukaryota</taxon>
        <taxon>Viridiplantae</taxon>
        <taxon>Streptophyta</taxon>
        <taxon>Embryophyta</taxon>
        <taxon>Tracheophyta</taxon>
        <taxon>Spermatophyta</taxon>
        <taxon>Magnoliopsida</taxon>
        <taxon>eudicotyledons</taxon>
        <taxon>Gunneridae</taxon>
        <taxon>Pentapetalae</taxon>
        <taxon>asterids</taxon>
        <taxon>lamiids</taxon>
        <taxon>Lamiales</taxon>
        <taxon>Gesneriaceae</taxon>
        <taxon>Didymocarpoideae</taxon>
        <taxon>Trichosporeae</taxon>
        <taxon>Loxocarpinae</taxon>
        <taxon>Dorcoceras</taxon>
    </lineage>
</organism>
<dbReference type="CDD" id="cd16620">
    <property type="entry name" value="vRING-HC-C4C4_RBBP6"/>
    <property type="match status" value="1"/>
</dbReference>
<dbReference type="SMART" id="SM00184">
    <property type="entry name" value="RING"/>
    <property type="match status" value="1"/>
</dbReference>
<dbReference type="GO" id="GO:0006511">
    <property type="term" value="P:ubiquitin-dependent protein catabolic process"/>
    <property type="evidence" value="ECO:0007669"/>
    <property type="project" value="TreeGrafter"/>
</dbReference>
<evidence type="ECO:0000256" key="4">
    <source>
        <dbReference type="ARBA" id="ARBA00022833"/>
    </source>
</evidence>
<accession>A0A2Z7BRI8</accession>
<proteinExistence type="predicted"/>
<evidence type="ECO:0000256" key="3">
    <source>
        <dbReference type="ARBA" id="ARBA00022771"/>
    </source>
</evidence>
<dbReference type="PROSITE" id="PS50089">
    <property type="entry name" value="ZF_RING_2"/>
    <property type="match status" value="1"/>
</dbReference>
<reference evidence="11 12" key="1">
    <citation type="journal article" date="2015" name="Proc. Natl. Acad. Sci. U.S.A.">
        <title>The resurrection genome of Boea hygrometrica: A blueprint for survival of dehydration.</title>
        <authorList>
            <person name="Xiao L."/>
            <person name="Yang G."/>
            <person name="Zhang L."/>
            <person name="Yang X."/>
            <person name="Zhao S."/>
            <person name="Ji Z."/>
            <person name="Zhou Q."/>
            <person name="Hu M."/>
            <person name="Wang Y."/>
            <person name="Chen M."/>
            <person name="Xu Y."/>
            <person name="Jin H."/>
            <person name="Xiao X."/>
            <person name="Hu G."/>
            <person name="Bao F."/>
            <person name="Hu Y."/>
            <person name="Wan P."/>
            <person name="Li L."/>
            <person name="Deng X."/>
            <person name="Kuang T."/>
            <person name="Xiang C."/>
            <person name="Zhu J.K."/>
            <person name="Oliver M.J."/>
            <person name="He Y."/>
        </authorList>
    </citation>
    <scope>NUCLEOTIDE SEQUENCE [LARGE SCALE GENOMIC DNA]</scope>
    <source>
        <strain evidence="12">cv. XS01</strain>
    </source>
</reference>
<sequence>MSIRFKFWSAGNFESMEVGDRASISVGELRAKILRGHVSRPQQQGFDLVFSDAVSGLEYKGDDFQIPRGSTVIVRRLPCGAVPAPLSLVEAVNNVEMKGSYTLNPAKEASDDFADFGPDLFSSINATSPPSIQEVSKKNLLRKGMEDFTALRLDHQNLVTNNFNETTLRGIYSMELKCPLCKYYLKEAVMIPCCQHSFCENCIRQVLTETGRCPKCFSSQCSVENLLPNLSLRDAIRCFLECQVLHTSSENHDLNKYAPDRGSGIGAEGISYTLTVVQREPEVPQTSCATGKGSNQVVEPCDVQQPQRNVPFAHSGNHNNLCASKDNEIEIHKSPSHSLRWGKLCTVFSEMSVLLIENVGIQGIRRTCFTCGSPYHLRRDCPANVTSMFQPGVQTYGPSYGVAFPPCGSYENMCSNLGLMPFNASMAIVAPYAMPPYNSSLCGGSFVPRGRFSCDKDGGPHTSSEREHDGLSRESVAPIQGREVIAMLVINIRRDNSSYGGTERRKYCSRRQFSGDKDFGNSCKSPERAQYCLLQREVDITNDSGDDCHADDEHKKKSNSSYGGRQDIQPEKRDVGHDSRNSTQFEA</sequence>
<dbReference type="Gene3D" id="3.10.20.90">
    <property type="entry name" value="Phosphatidylinositol 3-kinase Catalytic Subunit, Chain A, domain 1"/>
    <property type="match status" value="1"/>
</dbReference>
<dbReference type="PANTHER" id="PTHR15439:SF11">
    <property type="entry name" value="E3 UBIQUITIN LIGASE PQT3-LIKE ISOFORM X1"/>
    <property type="match status" value="1"/>
</dbReference>
<protein>
    <submittedName>
        <fullName evidence="11">Uncharacterized protein</fullName>
    </submittedName>
</protein>
<dbReference type="GO" id="GO:0008270">
    <property type="term" value="F:zinc ion binding"/>
    <property type="evidence" value="ECO:0007669"/>
    <property type="project" value="UniProtKB-KW"/>
</dbReference>
<keyword evidence="3 6" id="KW-0863">Zinc-finger</keyword>
<evidence type="ECO:0000256" key="6">
    <source>
        <dbReference type="PROSITE-ProRule" id="PRU00047"/>
    </source>
</evidence>
<keyword evidence="2" id="KW-0479">Metal-binding</keyword>
<dbReference type="Pfam" id="PF08783">
    <property type="entry name" value="DWNN"/>
    <property type="match status" value="1"/>
</dbReference>
<evidence type="ECO:0000256" key="5">
    <source>
        <dbReference type="ARBA" id="ARBA00023242"/>
    </source>
</evidence>
<dbReference type="InterPro" id="IPR001841">
    <property type="entry name" value="Znf_RING"/>
</dbReference>